<keyword evidence="4" id="KW-1185">Reference proteome</keyword>
<protein>
    <recommendedName>
        <fullName evidence="2">AMP-dependent synthetase/ligase domain-containing protein</fullName>
    </recommendedName>
</protein>
<comment type="caution">
    <text evidence="3">The sequence shown here is derived from an EMBL/GenBank/DDBJ whole genome shotgun (WGS) entry which is preliminary data.</text>
</comment>
<sequence>MRAGHQRADAGPVSGDARAGAGRSRRSAAGPRDRRDDVDPRSALRRDAAGVCARAARAPADQAGPRAARHDVRNGCGPGRVRDAARATARGAGAAVSRATLTPLGDLRTHGGRPALFEGDRTCSYAELADLVEAAAASRGAERELIFLEARNEIASIVEYLACLGREDPVFLFAADQTGLSDLITRYAPDRVIAWTPLDHAVPERAERPLAPSLAVLLSTSGTTGSPKLVKLSGDALGANAQAIAQYLGLGPDDRAMTSLKYNYSFGMSVINSHLAVGAALILTDESVTNPGFWEQARRHEATNFSGVPYSFEMLARQGDGWAGLDTLRHVAQAGGRLEPALVRHFAALGAERGWRFFVMYGQTEAAPRMAWLPPERAATHADHIGRPIPGGAFDLVDGEGRTVAGEGEGELIFRGPSVMMGYATGRGDLALETRLDRLATGDIARRDADGFYRIVGRVARFVKPFGLRINLDEVQADARAMLADAVATGDDVGLIIVTESGDAAARAALHAQLCDRYKLPPHSVTVIALDAIPRLSSGKIDYRRILEDARGAPAAGRRSVVDIFTSPAFYRRAWAEGLAILGMGKPGWNSVAEIFAMFVGGYVAGGQGSFRALGGDSLSYIQVALALEDHLGHLPEGWEGMALGDLEQARFR</sequence>
<accession>A0A4S1XCW7</accession>
<feature type="domain" description="AMP-dependent synthetase/ligase" evidence="2">
    <location>
        <begin position="203"/>
        <end position="423"/>
    </location>
</feature>
<dbReference type="SUPFAM" id="SSF56801">
    <property type="entry name" value="Acetyl-CoA synthetase-like"/>
    <property type="match status" value="1"/>
</dbReference>
<dbReference type="InterPro" id="IPR000873">
    <property type="entry name" value="AMP-dep_synth/lig_dom"/>
</dbReference>
<dbReference type="EMBL" id="SRXT01000004">
    <property type="protein sequence ID" value="TGX53497.1"/>
    <property type="molecule type" value="Genomic_DNA"/>
</dbReference>
<organism evidence="3 4">
    <name type="scientific">Sphingomonas gei</name>
    <dbReference type="NCBI Taxonomy" id="1395960"/>
    <lineage>
        <taxon>Bacteria</taxon>
        <taxon>Pseudomonadati</taxon>
        <taxon>Pseudomonadota</taxon>
        <taxon>Alphaproteobacteria</taxon>
        <taxon>Sphingomonadales</taxon>
        <taxon>Sphingomonadaceae</taxon>
        <taxon>Sphingomonas</taxon>
    </lineage>
</organism>
<gene>
    <name evidence="3" type="ORF">E5A73_11720</name>
</gene>
<dbReference type="AlphaFoldDB" id="A0A4S1XCW7"/>
<evidence type="ECO:0000256" key="1">
    <source>
        <dbReference type="SAM" id="MobiDB-lite"/>
    </source>
</evidence>
<evidence type="ECO:0000313" key="4">
    <source>
        <dbReference type="Proteomes" id="UP000306147"/>
    </source>
</evidence>
<dbReference type="OrthoDB" id="9803968at2"/>
<evidence type="ECO:0000259" key="2">
    <source>
        <dbReference type="Pfam" id="PF00501"/>
    </source>
</evidence>
<reference evidence="3 4" key="1">
    <citation type="submission" date="2019-04" db="EMBL/GenBank/DDBJ databases">
        <title>Sphingomonas psychrotolerans sp. nov., isolated from soil in the Tianshan Mountains, Xinjiang, China.</title>
        <authorList>
            <person name="Luo Y."/>
            <person name="Sheng H."/>
        </authorList>
    </citation>
    <scope>NUCLEOTIDE SEQUENCE [LARGE SCALE GENOMIC DNA]</scope>
    <source>
        <strain evidence="3 4">ZFGT-11</strain>
    </source>
</reference>
<dbReference type="Gene3D" id="3.30.300.30">
    <property type="match status" value="1"/>
</dbReference>
<feature type="region of interest" description="Disordered" evidence="1">
    <location>
        <begin position="1"/>
        <end position="79"/>
    </location>
</feature>
<dbReference type="Proteomes" id="UP000306147">
    <property type="component" value="Unassembled WGS sequence"/>
</dbReference>
<dbReference type="InterPro" id="IPR042099">
    <property type="entry name" value="ANL_N_sf"/>
</dbReference>
<dbReference type="InterPro" id="IPR050237">
    <property type="entry name" value="ATP-dep_AMP-bd_enzyme"/>
</dbReference>
<dbReference type="Pfam" id="PF00501">
    <property type="entry name" value="AMP-binding"/>
    <property type="match status" value="1"/>
</dbReference>
<dbReference type="PANTHER" id="PTHR43767">
    <property type="entry name" value="LONG-CHAIN-FATTY-ACID--COA LIGASE"/>
    <property type="match status" value="1"/>
</dbReference>
<proteinExistence type="predicted"/>
<evidence type="ECO:0000313" key="3">
    <source>
        <dbReference type="EMBL" id="TGX53497.1"/>
    </source>
</evidence>
<feature type="compositionally biased region" description="Low complexity" evidence="1">
    <location>
        <begin position="14"/>
        <end position="30"/>
    </location>
</feature>
<dbReference type="Gene3D" id="3.40.50.12780">
    <property type="entry name" value="N-terminal domain of ligase-like"/>
    <property type="match status" value="1"/>
</dbReference>
<feature type="compositionally biased region" description="Basic and acidic residues" evidence="1">
    <location>
        <begin position="31"/>
        <end position="48"/>
    </location>
</feature>
<dbReference type="PANTHER" id="PTHR43767:SF10">
    <property type="entry name" value="SURFACTIN SYNTHASE SUBUNIT 1"/>
    <property type="match status" value="1"/>
</dbReference>
<name>A0A4S1XCW7_9SPHN</name>
<feature type="compositionally biased region" description="Low complexity" evidence="1">
    <location>
        <begin position="49"/>
        <end position="66"/>
    </location>
</feature>
<dbReference type="InterPro" id="IPR045851">
    <property type="entry name" value="AMP-bd_C_sf"/>
</dbReference>